<dbReference type="InterPro" id="IPR036259">
    <property type="entry name" value="MFS_trans_sf"/>
</dbReference>
<feature type="transmembrane region" description="Helical" evidence="6">
    <location>
        <begin position="389"/>
        <end position="414"/>
    </location>
</feature>
<organism evidence="8 9">
    <name type="scientific">Nocardia bovistercoris</name>
    <dbReference type="NCBI Taxonomy" id="2785916"/>
    <lineage>
        <taxon>Bacteria</taxon>
        <taxon>Bacillati</taxon>
        <taxon>Actinomycetota</taxon>
        <taxon>Actinomycetes</taxon>
        <taxon>Mycobacteriales</taxon>
        <taxon>Nocardiaceae</taxon>
        <taxon>Nocardia</taxon>
    </lineage>
</organism>
<feature type="transmembrane region" description="Helical" evidence="6">
    <location>
        <begin position="125"/>
        <end position="146"/>
    </location>
</feature>
<dbReference type="PANTHER" id="PTHR11662:SF399">
    <property type="entry name" value="FI19708P1-RELATED"/>
    <property type="match status" value="1"/>
</dbReference>
<feature type="region of interest" description="Disordered" evidence="5">
    <location>
        <begin position="643"/>
        <end position="683"/>
    </location>
</feature>
<comment type="subcellular location">
    <subcellularLocation>
        <location evidence="1">Cell membrane</location>
        <topology evidence="1">Multi-pass membrane protein</topology>
    </subcellularLocation>
</comment>
<evidence type="ECO:0000256" key="1">
    <source>
        <dbReference type="ARBA" id="ARBA00004651"/>
    </source>
</evidence>
<keyword evidence="2 6" id="KW-0812">Transmembrane</keyword>
<keyword evidence="3 6" id="KW-1133">Transmembrane helix</keyword>
<proteinExistence type="predicted"/>
<dbReference type="EMBL" id="JADMLG010000003">
    <property type="protein sequence ID" value="MBH0776545.1"/>
    <property type="molecule type" value="Genomic_DNA"/>
</dbReference>
<dbReference type="InterPro" id="IPR011701">
    <property type="entry name" value="MFS"/>
</dbReference>
<dbReference type="GO" id="GO:0005886">
    <property type="term" value="C:plasma membrane"/>
    <property type="evidence" value="ECO:0007669"/>
    <property type="project" value="UniProtKB-SubCell"/>
</dbReference>
<dbReference type="AlphaFoldDB" id="A0A931IAY3"/>
<comment type="caution">
    <text evidence="8">The sequence shown here is derived from an EMBL/GenBank/DDBJ whole genome shotgun (WGS) entry which is preliminary data.</text>
</comment>
<dbReference type="SUPFAM" id="SSF103473">
    <property type="entry name" value="MFS general substrate transporter"/>
    <property type="match status" value="1"/>
</dbReference>
<evidence type="ECO:0000313" key="9">
    <source>
        <dbReference type="Proteomes" id="UP000655751"/>
    </source>
</evidence>
<feature type="transmembrane region" description="Helical" evidence="6">
    <location>
        <begin position="322"/>
        <end position="341"/>
    </location>
</feature>
<keyword evidence="9" id="KW-1185">Reference proteome</keyword>
<feature type="transmembrane region" description="Helical" evidence="6">
    <location>
        <begin position="296"/>
        <end position="315"/>
    </location>
</feature>
<dbReference type="CDD" id="cd06174">
    <property type="entry name" value="MFS"/>
    <property type="match status" value="1"/>
</dbReference>
<evidence type="ECO:0000259" key="7">
    <source>
        <dbReference type="PROSITE" id="PS50850"/>
    </source>
</evidence>
<dbReference type="PANTHER" id="PTHR11662">
    <property type="entry name" value="SOLUTE CARRIER FAMILY 17"/>
    <property type="match status" value="1"/>
</dbReference>
<evidence type="ECO:0000256" key="5">
    <source>
        <dbReference type="SAM" id="MobiDB-lite"/>
    </source>
</evidence>
<name>A0A931IAY3_9NOCA</name>
<feature type="domain" description="Major facilitator superfamily (MFS) profile" evidence="7">
    <location>
        <begin position="34"/>
        <end position="454"/>
    </location>
</feature>
<feature type="transmembrane region" description="Helical" evidence="6">
    <location>
        <begin position="158"/>
        <end position="177"/>
    </location>
</feature>
<feature type="transmembrane region" description="Helical" evidence="6">
    <location>
        <begin position="597"/>
        <end position="615"/>
    </location>
</feature>
<accession>A0A931IAY3</accession>
<dbReference type="Pfam" id="PF07690">
    <property type="entry name" value="MFS_1"/>
    <property type="match status" value="1"/>
</dbReference>
<evidence type="ECO:0000313" key="8">
    <source>
        <dbReference type="EMBL" id="MBH0776545.1"/>
    </source>
</evidence>
<feature type="transmembrane region" description="Helical" evidence="6">
    <location>
        <begin position="99"/>
        <end position="119"/>
    </location>
</feature>
<reference evidence="8" key="1">
    <citation type="submission" date="2020-11" db="EMBL/GenBank/DDBJ databases">
        <title>Nocardia NEAU-351.nov., a novel actinomycete isolated from the cow dung.</title>
        <authorList>
            <person name="Zhang X."/>
        </authorList>
    </citation>
    <scope>NUCLEOTIDE SEQUENCE</scope>
    <source>
        <strain evidence="8">NEAU-351</strain>
    </source>
</reference>
<dbReference type="PROSITE" id="PS50850">
    <property type="entry name" value="MFS"/>
    <property type="match status" value="1"/>
</dbReference>
<dbReference type="Proteomes" id="UP000655751">
    <property type="component" value="Unassembled WGS sequence"/>
</dbReference>
<dbReference type="GO" id="GO:0022857">
    <property type="term" value="F:transmembrane transporter activity"/>
    <property type="evidence" value="ECO:0007669"/>
    <property type="project" value="InterPro"/>
</dbReference>
<dbReference type="InterPro" id="IPR050382">
    <property type="entry name" value="MFS_Na/Anion_cotransporter"/>
</dbReference>
<feature type="transmembrane region" description="Helical" evidence="6">
    <location>
        <begin position="67"/>
        <end position="87"/>
    </location>
</feature>
<dbReference type="Gene3D" id="1.20.1250.20">
    <property type="entry name" value="MFS general substrate transporter like domains"/>
    <property type="match status" value="2"/>
</dbReference>
<feature type="transmembrane region" description="Helical" evidence="6">
    <location>
        <begin position="347"/>
        <end position="369"/>
    </location>
</feature>
<feature type="transmembrane region" description="Helical" evidence="6">
    <location>
        <begin position="253"/>
        <end position="276"/>
    </location>
</feature>
<feature type="transmembrane region" description="Helical" evidence="6">
    <location>
        <begin position="33"/>
        <end position="55"/>
    </location>
</feature>
<evidence type="ECO:0000256" key="3">
    <source>
        <dbReference type="ARBA" id="ARBA00022989"/>
    </source>
</evidence>
<sequence>MTSTSLSEPAPTLLTGLWRRKLPHYPDTPARSWYLAVVVIASIALYYQLFVTGAVGNELIDYFDLSFAYFVWIFIIGAAFGSAASVLAGILDRWGRANIVAYGVVICSLLTLFAVPAATTKEVYLAVYILISVVEGAVLVATPALIRDFSPQLGRASAMGFWTLGPVIGALVTTAISTRTLDTHQDWQFHYRLCGIICMVIAVVAVLGLRELSPRLRDQIMVSLRDRALVEARARGLDVKALERDQWKQMLHLDVVGSALGISLFLAFFYTIVSFLPVYMATNFGFSPAKANALGNWYWGVNAAALVLAGIASDYLKVRKPFMIVGALISIVGLFVFIGFTDEPDTGYYTFAGVFVVIAIGTGIAYSTWMASFTETVEARNPAATAVGLAVWGGMLRAVVTLVLFGLLIVVNAAGPLVNYGPRLGEIQQEHGAEIATIQTVGADTLTALRDNPADQAAQLRALTALTGATPEQIQATIALNARYPQELQTLQAIEPQTQAALAANPADATAGLAAVGQVSKALGIPVAQAIERLTATQQVPREDLTVAATVGPKLADASARLQAVGGIPAADAAYLADHGAQVQQAREDSPKQWERWWWICLIAQIAFLPFVFVMSGHWSPRKAAAAAKQHDDVVDRELGGLSISPARGGGCPARPPPPPRLGPGAGSFARKVPLLSGDTSSG</sequence>
<evidence type="ECO:0000256" key="6">
    <source>
        <dbReference type="SAM" id="Phobius"/>
    </source>
</evidence>
<gene>
    <name evidence="8" type="ORF">IT779_09640</name>
</gene>
<dbReference type="InterPro" id="IPR020846">
    <property type="entry name" value="MFS_dom"/>
</dbReference>
<keyword evidence="4 6" id="KW-0472">Membrane</keyword>
<evidence type="ECO:0000256" key="2">
    <source>
        <dbReference type="ARBA" id="ARBA00022692"/>
    </source>
</evidence>
<feature type="transmembrane region" description="Helical" evidence="6">
    <location>
        <begin position="189"/>
        <end position="209"/>
    </location>
</feature>
<protein>
    <submittedName>
        <fullName evidence="8">MFS transporter</fullName>
    </submittedName>
</protein>
<evidence type="ECO:0000256" key="4">
    <source>
        <dbReference type="ARBA" id="ARBA00023136"/>
    </source>
</evidence>